<accession>A0A0U3DY76</accession>
<dbReference type="EMBL" id="CP006867">
    <property type="protein sequence ID" value="ALU12458.1"/>
    <property type="molecule type" value="Genomic_DNA"/>
</dbReference>
<dbReference type="InterPro" id="IPR001478">
    <property type="entry name" value="PDZ"/>
</dbReference>
<evidence type="ECO:0000313" key="7">
    <source>
        <dbReference type="EMBL" id="ALU12458.1"/>
    </source>
</evidence>
<dbReference type="PRINTS" id="PR01000">
    <property type="entry name" value="SREBPS2PTASE"/>
</dbReference>
<feature type="transmembrane region" description="Helical" evidence="5">
    <location>
        <begin position="99"/>
        <end position="120"/>
    </location>
</feature>
<dbReference type="InterPro" id="IPR041489">
    <property type="entry name" value="PDZ_6"/>
</dbReference>
<dbReference type="Proteomes" id="UP000060778">
    <property type="component" value="Chromosome"/>
</dbReference>
<dbReference type="InterPro" id="IPR001193">
    <property type="entry name" value="MBTPS2"/>
</dbReference>
<dbReference type="KEGG" id="iis:EYM_04000"/>
<dbReference type="Pfam" id="PF02163">
    <property type="entry name" value="Peptidase_M50"/>
    <property type="match status" value="1"/>
</dbReference>
<dbReference type="SMART" id="SM00228">
    <property type="entry name" value="PDZ"/>
    <property type="match status" value="1"/>
</dbReference>
<dbReference type="STRING" id="940295.EYM_04000"/>
<feature type="transmembrane region" description="Helical" evidence="5">
    <location>
        <begin position="132"/>
        <end position="151"/>
    </location>
</feature>
<dbReference type="InterPro" id="IPR008915">
    <property type="entry name" value="Peptidase_M50"/>
</dbReference>
<organism evidence="7 8">
    <name type="scientific">Ignicoccus islandicus DSM 13165</name>
    <dbReference type="NCBI Taxonomy" id="940295"/>
    <lineage>
        <taxon>Archaea</taxon>
        <taxon>Thermoproteota</taxon>
        <taxon>Thermoprotei</taxon>
        <taxon>Desulfurococcales</taxon>
        <taxon>Desulfurococcaceae</taxon>
        <taxon>Ignicoccus</taxon>
    </lineage>
</organism>
<dbReference type="GO" id="GO:0004222">
    <property type="term" value="F:metalloendopeptidase activity"/>
    <property type="evidence" value="ECO:0007669"/>
    <property type="project" value="InterPro"/>
</dbReference>
<feature type="transmembrane region" description="Helical" evidence="5">
    <location>
        <begin position="58"/>
        <end position="79"/>
    </location>
</feature>
<proteinExistence type="predicted"/>
<dbReference type="Gene3D" id="2.30.42.10">
    <property type="match status" value="1"/>
</dbReference>
<feature type="transmembrane region" description="Helical" evidence="5">
    <location>
        <begin position="171"/>
        <end position="192"/>
    </location>
</feature>
<keyword evidence="2 5" id="KW-0812">Transmembrane</keyword>
<dbReference type="PANTHER" id="PTHR13325:SF3">
    <property type="entry name" value="MEMBRANE-BOUND TRANSCRIPTION FACTOR SITE-2 PROTEASE"/>
    <property type="match status" value="1"/>
</dbReference>
<evidence type="ECO:0000259" key="6">
    <source>
        <dbReference type="PROSITE" id="PS50106"/>
    </source>
</evidence>
<evidence type="ECO:0000256" key="2">
    <source>
        <dbReference type="ARBA" id="ARBA00022692"/>
    </source>
</evidence>
<keyword evidence="3 5" id="KW-1133">Transmembrane helix</keyword>
<feature type="transmembrane region" description="Helical" evidence="5">
    <location>
        <begin position="6"/>
        <end position="24"/>
    </location>
</feature>
<dbReference type="GO" id="GO:0012505">
    <property type="term" value="C:endomembrane system"/>
    <property type="evidence" value="ECO:0007669"/>
    <property type="project" value="UniProtKB-SubCell"/>
</dbReference>
<keyword evidence="8" id="KW-1185">Reference proteome</keyword>
<reference evidence="7 8" key="1">
    <citation type="submission" date="2013-11" db="EMBL/GenBank/DDBJ databases">
        <title>Comparative genomics of Ignicoccus.</title>
        <authorList>
            <person name="Podar M."/>
        </authorList>
    </citation>
    <scope>NUCLEOTIDE SEQUENCE [LARGE SCALE GENOMIC DNA]</scope>
    <source>
        <strain evidence="7 8">DSM 13165</strain>
    </source>
</reference>
<dbReference type="PANTHER" id="PTHR13325">
    <property type="entry name" value="PROTEASE M50 MEMBRANE-BOUND TRANSCRIPTION FACTOR SITE 2 PROTEASE"/>
    <property type="match status" value="1"/>
</dbReference>
<dbReference type="GO" id="GO:0005737">
    <property type="term" value="C:cytoplasm"/>
    <property type="evidence" value="ECO:0007669"/>
    <property type="project" value="TreeGrafter"/>
</dbReference>
<comment type="subcellular location">
    <subcellularLocation>
        <location evidence="1">Endomembrane system</location>
        <topology evidence="1">Multi-pass membrane protein</topology>
    </subcellularLocation>
</comment>
<dbReference type="GeneID" id="30680194"/>
<evidence type="ECO:0000256" key="4">
    <source>
        <dbReference type="ARBA" id="ARBA00023136"/>
    </source>
</evidence>
<dbReference type="InterPro" id="IPR036034">
    <property type="entry name" value="PDZ_sf"/>
</dbReference>
<sequence length="356" mass="39085">MEASGFAMLSVLIASILAYFIPAIRNGKRVFSPMPGIIALRLEIRGNANATDNIYTKVVLNASLVFFLIAMFMGYYLLISNLLPKTQKSVTLVPLLPGITISFSRLLSILWIIGLSIVIHEYMHYWSSIKQGVSVKSAGIGWAFVFPIAFVEPDENELLRAPLLKRIRIYAAGPAANMFLALLTYLIIWNLLKPGIFVIDVVEGSPAWNCGIMKGDVILSINDIEVKSLYKLKELISNNEVLKIKILRGNKVIEIIAKPEKGKLGIIVLPFVPAWPLSSLPLEMLQAVVSSLVWLNGINLGLAVINALPLFISDGGRVLTDVGQEFKKFEKVTLVVQALTVFLVAQALIGSIRSLG</sequence>
<dbReference type="GO" id="GO:0016020">
    <property type="term" value="C:membrane"/>
    <property type="evidence" value="ECO:0007669"/>
    <property type="project" value="InterPro"/>
</dbReference>
<evidence type="ECO:0000256" key="1">
    <source>
        <dbReference type="ARBA" id="ARBA00004127"/>
    </source>
</evidence>
<dbReference type="PROSITE" id="PS50106">
    <property type="entry name" value="PDZ"/>
    <property type="match status" value="1"/>
</dbReference>
<dbReference type="Pfam" id="PF17820">
    <property type="entry name" value="PDZ_6"/>
    <property type="match status" value="1"/>
</dbReference>
<dbReference type="RefSeq" id="WP_075049761.1">
    <property type="nucleotide sequence ID" value="NZ_CP006867.1"/>
</dbReference>
<dbReference type="AlphaFoldDB" id="A0A0U3DY76"/>
<evidence type="ECO:0000256" key="5">
    <source>
        <dbReference type="SAM" id="Phobius"/>
    </source>
</evidence>
<feature type="domain" description="PDZ" evidence="6">
    <location>
        <begin position="195"/>
        <end position="229"/>
    </location>
</feature>
<dbReference type="SUPFAM" id="SSF50156">
    <property type="entry name" value="PDZ domain-like"/>
    <property type="match status" value="1"/>
</dbReference>
<feature type="transmembrane region" description="Helical" evidence="5">
    <location>
        <begin position="292"/>
        <end position="312"/>
    </location>
</feature>
<gene>
    <name evidence="7" type="ORF">EYM_04000</name>
</gene>
<evidence type="ECO:0000313" key="8">
    <source>
        <dbReference type="Proteomes" id="UP000060778"/>
    </source>
</evidence>
<keyword evidence="4 5" id="KW-0472">Membrane</keyword>
<evidence type="ECO:0000256" key="3">
    <source>
        <dbReference type="ARBA" id="ARBA00022989"/>
    </source>
</evidence>
<protein>
    <recommendedName>
        <fullName evidence="6">PDZ domain-containing protein</fullName>
    </recommendedName>
</protein>
<dbReference type="GO" id="GO:0031293">
    <property type="term" value="P:membrane protein intracellular domain proteolysis"/>
    <property type="evidence" value="ECO:0007669"/>
    <property type="project" value="TreeGrafter"/>
</dbReference>
<dbReference type="OrthoDB" id="15212at2157"/>
<feature type="transmembrane region" description="Helical" evidence="5">
    <location>
        <begin position="332"/>
        <end position="352"/>
    </location>
</feature>
<name>A0A0U3DY76_9CREN</name>